<protein>
    <submittedName>
        <fullName evidence="2">Uncharacterized protein</fullName>
    </submittedName>
</protein>
<comment type="caution">
    <text evidence="2">The sequence shown here is derived from an EMBL/GenBank/DDBJ whole genome shotgun (WGS) entry which is preliminary data.</text>
</comment>
<dbReference type="EMBL" id="MU250532">
    <property type="protein sequence ID" value="KAG7447363.1"/>
    <property type="molecule type" value="Genomic_DNA"/>
</dbReference>
<accession>A0A9P8ATE7</accession>
<sequence>MEYCDPCVLTLDIPDDSQAEGLTLRLYQHLGMFGVITGVNVSSTMTIRFATAGQAATALQAIRNPKFCSIVGAAVTVGYVPKKTHEYLKAQIHDLQHLLEERVLQQEVMARESERKITALCEELSLAHACHLEQSERCKLQLEDESKASASLRQQLEESLATQKSNTPQRIIDDMREELRDMDINLETRNKLVEEKDRQLVVLEEKFQRVCGELTSEVKQLEQALRDKNRQLEMLESLQAAEERKKREELDRNESETATRDNSIKVLHARIDELEERNKVLRGKVMDSDTRQLDLEVKLSASIADKVALEKQVKGSDTKVAVLEEKLAAGISEKKGLSADVAALKSDLAQMKIKSEGRDEEFRRLRVTLDLLLNGMSMADRHRLLRRGQDDSDEGGWSNQKAIERAQKCMDEFEETQFSRNGKALSFKDVPWPVLNDLSESNFGPRDITKKRVDKFFVEVEAKLGSEGYWGLLERMCKAFGKQRWENRGLLESVGDRQLGDELESAREVVLGAVRPLWRG</sequence>
<name>A0A9P8ATE7_9AGAR</name>
<evidence type="ECO:0000256" key="1">
    <source>
        <dbReference type="SAM" id="Coils"/>
    </source>
</evidence>
<proteinExistence type="predicted"/>
<dbReference type="OrthoDB" id="2953735at2759"/>
<evidence type="ECO:0000313" key="3">
    <source>
        <dbReference type="Proteomes" id="UP000812287"/>
    </source>
</evidence>
<keyword evidence="3" id="KW-1185">Reference proteome</keyword>
<evidence type="ECO:0000313" key="2">
    <source>
        <dbReference type="EMBL" id="KAG7447363.1"/>
    </source>
</evidence>
<reference evidence="2" key="1">
    <citation type="submission" date="2020-11" db="EMBL/GenBank/DDBJ databases">
        <title>Adaptations for nitrogen fixation in a non-lichenized fungal sporocarp promotes dispersal by wood-feeding termites.</title>
        <authorList>
            <consortium name="DOE Joint Genome Institute"/>
            <person name="Koch R.A."/>
            <person name="Yoon G."/>
            <person name="Arayal U."/>
            <person name="Lail K."/>
            <person name="Amirebrahimi M."/>
            <person name="Labutti K."/>
            <person name="Lipzen A."/>
            <person name="Riley R."/>
            <person name="Barry K."/>
            <person name="Henrissat B."/>
            <person name="Grigoriev I.V."/>
            <person name="Herr J.R."/>
            <person name="Aime M.C."/>
        </authorList>
    </citation>
    <scope>NUCLEOTIDE SEQUENCE</scope>
    <source>
        <strain evidence="2">MCA 3950</strain>
    </source>
</reference>
<dbReference type="AlphaFoldDB" id="A0A9P8ATE7"/>
<keyword evidence="1" id="KW-0175">Coiled coil</keyword>
<dbReference type="Proteomes" id="UP000812287">
    <property type="component" value="Unassembled WGS sequence"/>
</dbReference>
<gene>
    <name evidence="2" type="ORF">BT62DRAFT_1075421</name>
</gene>
<feature type="coiled-coil region" evidence="1">
    <location>
        <begin position="204"/>
        <end position="291"/>
    </location>
</feature>
<organism evidence="2 3">
    <name type="scientific">Guyanagaster necrorhizus</name>
    <dbReference type="NCBI Taxonomy" id="856835"/>
    <lineage>
        <taxon>Eukaryota</taxon>
        <taxon>Fungi</taxon>
        <taxon>Dikarya</taxon>
        <taxon>Basidiomycota</taxon>
        <taxon>Agaricomycotina</taxon>
        <taxon>Agaricomycetes</taxon>
        <taxon>Agaricomycetidae</taxon>
        <taxon>Agaricales</taxon>
        <taxon>Marasmiineae</taxon>
        <taxon>Physalacriaceae</taxon>
        <taxon>Guyanagaster</taxon>
    </lineage>
</organism>
<dbReference type="GeneID" id="66101408"/>
<dbReference type="RefSeq" id="XP_043040863.1">
    <property type="nucleotide sequence ID" value="XM_043179114.1"/>
</dbReference>